<protein>
    <submittedName>
        <fullName evidence="1">Uncharacterized protein</fullName>
    </submittedName>
</protein>
<organism evidence="1 2">
    <name type="scientific">Smallanthus sonchifolius</name>
    <dbReference type="NCBI Taxonomy" id="185202"/>
    <lineage>
        <taxon>Eukaryota</taxon>
        <taxon>Viridiplantae</taxon>
        <taxon>Streptophyta</taxon>
        <taxon>Embryophyta</taxon>
        <taxon>Tracheophyta</taxon>
        <taxon>Spermatophyta</taxon>
        <taxon>Magnoliopsida</taxon>
        <taxon>eudicotyledons</taxon>
        <taxon>Gunneridae</taxon>
        <taxon>Pentapetalae</taxon>
        <taxon>asterids</taxon>
        <taxon>campanulids</taxon>
        <taxon>Asterales</taxon>
        <taxon>Asteraceae</taxon>
        <taxon>Asteroideae</taxon>
        <taxon>Heliantheae alliance</taxon>
        <taxon>Millerieae</taxon>
        <taxon>Smallanthus</taxon>
    </lineage>
</organism>
<reference evidence="1 2" key="2">
    <citation type="journal article" date="2022" name="Mol. Ecol. Resour.">
        <title>The genomes of chicory, endive, great burdock and yacon provide insights into Asteraceae paleo-polyploidization history and plant inulin production.</title>
        <authorList>
            <person name="Fan W."/>
            <person name="Wang S."/>
            <person name="Wang H."/>
            <person name="Wang A."/>
            <person name="Jiang F."/>
            <person name="Liu H."/>
            <person name="Zhao H."/>
            <person name="Xu D."/>
            <person name="Zhang Y."/>
        </authorList>
    </citation>
    <scope>NUCLEOTIDE SEQUENCE [LARGE SCALE GENOMIC DNA]</scope>
    <source>
        <strain evidence="2">cv. Yunnan</strain>
        <tissue evidence="1">Leaves</tissue>
    </source>
</reference>
<gene>
    <name evidence="1" type="ORF">L1987_82919</name>
</gene>
<name>A0ACB8YBV0_9ASTR</name>
<dbReference type="Proteomes" id="UP001056120">
    <property type="component" value="Linkage Group LG28"/>
</dbReference>
<dbReference type="EMBL" id="CM042045">
    <property type="protein sequence ID" value="KAI3682724.1"/>
    <property type="molecule type" value="Genomic_DNA"/>
</dbReference>
<evidence type="ECO:0000313" key="2">
    <source>
        <dbReference type="Proteomes" id="UP001056120"/>
    </source>
</evidence>
<keyword evidence="2" id="KW-1185">Reference proteome</keyword>
<proteinExistence type="predicted"/>
<comment type="caution">
    <text evidence="1">The sequence shown here is derived from an EMBL/GenBank/DDBJ whole genome shotgun (WGS) entry which is preliminary data.</text>
</comment>
<sequence>MVEHPRCCSCCLLRHYYSTPGLLNQRKLYILTILGKTSGSGQNKSIIKKMPEFSWMLAALYSQELI</sequence>
<reference evidence="2" key="1">
    <citation type="journal article" date="2022" name="Mol. Ecol. Resour.">
        <title>The genomes of chicory, endive, great burdock and yacon provide insights into Asteraceae palaeo-polyploidization history and plant inulin production.</title>
        <authorList>
            <person name="Fan W."/>
            <person name="Wang S."/>
            <person name="Wang H."/>
            <person name="Wang A."/>
            <person name="Jiang F."/>
            <person name="Liu H."/>
            <person name="Zhao H."/>
            <person name="Xu D."/>
            <person name="Zhang Y."/>
        </authorList>
    </citation>
    <scope>NUCLEOTIDE SEQUENCE [LARGE SCALE GENOMIC DNA]</scope>
    <source>
        <strain evidence="2">cv. Yunnan</strain>
    </source>
</reference>
<evidence type="ECO:0000313" key="1">
    <source>
        <dbReference type="EMBL" id="KAI3682724.1"/>
    </source>
</evidence>
<accession>A0ACB8YBV0</accession>